<feature type="compositionally biased region" description="Polar residues" evidence="1">
    <location>
        <begin position="81"/>
        <end position="106"/>
    </location>
</feature>
<protein>
    <recommendedName>
        <fullName evidence="5">Hexosyltransferase</fullName>
    </recommendedName>
</protein>
<evidence type="ECO:0000313" key="4">
    <source>
        <dbReference type="Proteomes" id="UP001163046"/>
    </source>
</evidence>
<keyword evidence="4" id="KW-1185">Reference proteome</keyword>
<evidence type="ECO:0000313" key="3">
    <source>
        <dbReference type="EMBL" id="KAJ7374666.1"/>
    </source>
</evidence>
<evidence type="ECO:0000256" key="2">
    <source>
        <dbReference type="SAM" id="Phobius"/>
    </source>
</evidence>
<dbReference type="AlphaFoldDB" id="A0A9X0CT86"/>
<comment type="caution">
    <text evidence="3">The sequence shown here is derived from an EMBL/GenBank/DDBJ whole genome shotgun (WGS) entry which is preliminary data.</text>
</comment>
<keyword evidence="2" id="KW-0812">Transmembrane</keyword>
<proteinExistence type="predicted"/>
<evidence type="ECO:0008006" key="5">
    <source>
        <dbReference type="Google" id="ProtNLM"/>
    </source>
</evidence>
<evidence type="ECO:0000256" key="1">
    <source>
        <dbReference type="SAM" id="MobiDB-lite"/>
    </source>
</evidence>
<feature type="transmembrane region" description="Helical" evidence="2">
    <location>
        <begin position="21"/>
        <end position="40"/>
    </location>
</feature>
<dbReference type="EMBL" id="MU826827">
    <property type="protein sequence ID" value="KAJ7374666.1"/>
    <property type="molecule type" value="Genomic_DNA"/>
</dbReference>
<keyword evidence="2" id="KW-1133">Transmembrane helix</keyword>
<organism evidence="3 4">
    <name type="scientific">Desmophyllum pertusum</name>
    <dbReference type="NCBI Taxonomy" id="174260"/>
    <lineage>
        <taxon>Eukaryota</taxon>
        <taxon>Metazoa</taxon>
        <taxon>Cnidaria</taxon>
        <taxon>Anthozoa</taxon>
        <taxon>Hexacorallia</taxon>
        <taxon>Scleractinia</taxon>
        <taxon>Caryophylliina</taxon>
        <taxon>Caryophylliidae</taxon>
        <taxon>Desmophyllum</taxon>
    </lineage>
</organism>
<sequence>MSSEAPQLSRAQKRFLKKIASFFYATVTIVIVTVFLRDWSQAWTIDSSPRTRQLRSVKIYTEVQPVTPRTHARAEKLDEPTATTASKPVSTTEAPLHTPSTASAPTTKEESAPAAHKTTLTTRTTCSQHYFLLILVSSAPGYFDRRRTIRQTWAADSSIKLAGRQFSCSGNREIKIIPSSYCAKKRSTGT</sequence>
<keyword evidence="2" id="KW-0472">Membrane</keyword>
<accession>A0A9X0CT86</accession>
<reference evidence="3" key="1">
    <citation type="submission" date="2023-01" db="EMBL/GenBank/DDBJ databases">
        <title>Genome assembly of the deep-sea coral Lophelia pertusa.</title>
        <authorList>
            <person name="Herrera S."/>
            <person name="Cordes E."/>
        </authorList>
    </citation>
    <scope>NUCLEOTIDE SEQUENCE</scope>
    <source>
        <strain evidence="3">USNM1676648</strain>
        <tissue evidence="3">Polyp</tissue>
    </source>
</reference>
<gene>
    <name evidence="3" type="ORF">OS493_005007</name>
</gene>
<feature type="region of interest" description="Disordered" evidence="1">
    <location>
        <begin position="67"/>
        <end position="119"/>
    </location>
</feature>
<dbReference type="OrthoDB" id="1158011at2759"/>
<name>A0A9X0CT86_9CNID</name>
<dbReference type="Proteomes" id="UP001163046">
    <property type="component" value="Unassembled WGS sequence"/>
</dbReference>